<name>A0A5J5A4F0_9ASTE</name>
<dbReference type="GO" id="GO:0005524">
    <property type="term" value="F:ATP binding"/>
    <property type="evidence" value="ECO:0007669"/>
    <property type="project" value="InterPro"/>
</dbReference>
<comment type="similarity">
    <text evidence="6">Belongs to the class I-like SAM-binding methyltransferase superfamily. RsmB/NOP family.</text>
</comment>
<dbReference type="InterPro" id="IPR000719">
    <property type="entry name" value="Prot_kinase_dom"/>
</dbReference>
<evidence type="ECO:0000256" key="4">
    <source>
        <dbReference type="ARBA" id="ARBA00022691"/>
    </source>
</evidence>
<dbReference type="PROSITE" id="PS50011">
    <property type="entry name" value="PROTEIN_KINASE_DOM"/>
    <property type="match status" value="1"/>
</dbReference>
<evidence type="ECO:0000256" key="3">
    <source>
        <dbReference type="ARBA" id="ARBA00022679"/>
    </source>
</evidence>
<protein>
    <recommendedName>
        <fullName evidence="12">Protein kinase domain-containing protein</fullName>
    </recommendedName>
</protein>
<keyword evidence="3 6" id="KW-0808">Transferase</keyword>
<dbReference type="SMART" id="SM00220">
    <property type="entry name" value="S_TKc"/>
    <property type="match status" value="1"/>
</dbReference>
<evidence type="ECO:0000256" key="6">
    <source>
        <dbReference type="PROSITE-ProRule" id="PRU01023"/>
    </source>
</evidence>
<dbReference type="PANTHER" id="PTHR48014:SF7">
    <property type="entry name" value="SERINE_THREONINE-PROTEIN KINASE BLUS1"/>
    <property type="match status" value="1"/>
</dbReference>
<dbReference type="SUPFAM" id="SSF56112">
    <property type="entry name" value="Protein kinase-like (PK-like)"/>
    <property type="match status" value="1"/>
</dbReference>
<dbReference type="InterPro" id="IPR029063">
    <property type="entry name" value="SAM-dependent_MTases_sf"/>
</dbReference>
<dbReference type="Proteomes" id="UP000325577">
    <property type="component" value="Linkage Group LG3"/>
</dbReference>
<evidence type="ECO:0000259" key="9">
    <source>
        <dbReference type="PROSITE" id="PS51686"/>
    </source>
</evidence>
<dbReference type="OrthoDB" id="248923at2759"/>
<dbReference type="Pfam" id="PF00069">
    <property type="entry name" value="Pkinase"/>
    <property type="match status" value="1"/>
</dbReference>
<dbReference type="GO" id="GO:0043539">
    <property type="term" value="F:protein serine/threonine kinase activator activity"/>
    <property type="evidence" value="ECO:0007669"/>
    <property type="project" value="InterPro"/>
</dbReference>
<evidence type="ECO:0000256" key="2">
    <source>
        <dbReference type="ARBA" id="ARBA00022603"/>
    </source>
</evidence>
<dbReference type="AlphaFoldDB" id="A0A5J5A4F0"/>
<dbReference type="SUPFAM" id="SSF53335">
    <property type="entry name" value="S-adenosyl-L-methionine-dependent methyltransferases"/>
    <property type="match status" value="1"/>
</dbReference>
<dbReference type="GO" id="GO:0032259">
    <property type="term" value="P:methylation"/>
    <property type="evidence" value="ECO:0007669"/>
    <property type="project" value="UniProtKB-KW"/>
</dbReference>
<keyword evidence="5 6" id="KW-0694">RNA-binding</keyword>
<dbReference type="Pfam" id="PF01189">
    <property type="entry name" value="Methyltr_RsmB-F"/>
    <property type="match status" value="1"/>
</dbReference>
<feature type="binding site" evidence="6">
    <location>
        <position position="746"/>
    </location>
    <ligand>
        <name>S-adenosyl-L-methionine</name>
        <dbReference type="ChEBI" id="CHEBI:59789"/>
    </ligand>
</feature>
<dbReference type="Gene3D" id="3.30.200.20">
    <property type="entry name" value="Phosphorylase Kinase, domain 1"/>
    <property type="match status" value="1"/>
</dbReference>
<proteinExistence type="inferred from homology"/>
<feature type="binding site" evidence="6">
    <location>
        <position position="727"/>
    </location>
    <ligand>
        <name>S-adenosyl-L-methionine</name>
        <dbReference type="ChEBI" id="CHEBI:59789"/>
    </ligand>
</feature>
<dbReference type="GO" id="GO:0003723">
    <property type="term" value="F:RNA binding"/>
    <property type="evidence" value="ECO:0007669"/>
    <property type="project" value="UniProtKB-UniRule"/>
</dbReference>
<feature type="domain" description="SAM-dependent MTase RsmB/NOP-type" evidence="9">
    <location>
        <begin position="585"/>
        <end position="773"/>
    </location>
</feature>
<dbReference type="InterPro" id="IPR049560">
    <property type="entry name" value="MeTrfase_RsmB-F_NOP2_cat"/>
</dbReference>
<keyword evidence="2 6" id="KW-0489">Methyltransferase</keyword>
<reference evidence="10 11" key="1">
    <citation type="submission" date="2019-09" db="EMBL/GenBank/DDBJ databases">
        <title>A chromosome-level genome assembly of the Chinese tupelo Nyssa sinensis.</title>
        <authorList>
            <person name="Yang X."/>
            <person name="Kang M."/>
            <person name="Yang Y."/>
            <person name="Xiong H."/>
            <person name="Wang M."/>
            <person name="Zhang Z."/>
            <person name="Wang Z."/>
            <person name="Wu H."/>
            <person name="Ma T."/>
            <person name="Liu J."/>
            <person name="Xi Z."/>
        </authorList>
    </citation>
    <scope>NUCLEOTIDE SEQUENCE [LARGE SCALE GENOMIC DNA]</scope>
    <source>
        <strain evidence="10">J267</strain>
        <tissue evidence="10">Leaf</tissue>
    </source>
</reference>
<sequence length="773" mass="86272">MAHEEEEPGKVVQYPLDSKCYQILDEIGRCASAIVYKAICVPVNSTVVAIKAINRDRSRPDFQDLEAETLSRLSHPNILKAHCTFTVDRQLWVVMPFMSIGSLQSIMLSSFPEGLPEPYIAIGLKETLKAMCYLHDQGHLHRDIKPGNILIDSNGSVKLGDFGISASIYESYSAAGSSEVSSLMLSDVAQTPYWMSPEVIHSDSHTGYSLKADIWCFGITALELAHGRPPLSDLPPSKSLIIKIRDRFRFSSDYEYEKNRNSKNNFSESFKDMVGLCLDQDPTKRPSADNLLKHSFFKNCKDSYFQVKDVLQGLLTVEQRSIETKFLRLASMNKAKEDEDGKRRINGWNFNVNSFELDPVVLFLTEKVDDNIVKQFRFGGETVIQEKRHDSNTSNASSQGQTSQVGGEANGGVGGYFDREVIEGNLSLKYSYDDQMQNLITMLSSLDGEERVEALEILMIELEDEKVKNELEMELEFLKFCTAVVLLLLPLVERFSSLELLETKKMMVKLVVLTFNGDLGTKKGLNGPKFIYRGFWAYTDSGFVSQNLCLHGFFSASNWTTDVGQDRHEEVDIITKGGNYGWRVYEGPYLNTPPQSLGGNTSVNSTMQIFPVIGYNHSKVNNNEGSASITRGYFYRSITDPCMYLYGDSYAGAMWAGLKTLKTVGTLPPARFLLIIVAPNGKTTYVAALMKSSGVIFANEMKGPRVKSLTANLHRMGVTNTIVCNYDERELPKVLGHNTADRILLDAPCSGTGVISKDESVKTACRRCVVMEV</sequence>
<keyword evidence="4 6" id="KW-0949">S-adenosyl-L-methionine</keyword>
<dbReference type="Gene3D" id="1.10.510.10">
    <property type="entry name" value="Transferase(Phosphotransferase) domain 1"/>
    <property type="match status" value="1"/>
</dbReference>
<comment type="similarity">
    <text evidence="1">Belongs to the protein kinase superfamily. STE Ser/Thr protein kinase family. STE20 subfamily.</text>
</comment>
<evidence type="ECO:0000256" key="1">
    <source>
        <dbReference type="ARBA" id="ARBA00008874"/>
    </source>
</evidence>
<feature type="binding site" evidence="6">
    <location>
        <position position="700"/>
    </location>
    <ligand>
        <name>S-adenosyl-L-methionine</name>
        <dbReference type="ChEBI" id="CHEBI:59789"/>
    </ligand>
</feature>
<dbReference type="InterPro" id="IPR047173">
    <property type="entry name" value="STRAD_A/B-like"/>
</dbReference>
<feature type="region of interest" description="Disordered" evidence="7">
    <location>
        <begin position="387"/>
        <end position="410"/>
    </location>
</feature>
<dbReference type="GO" id="GO:0008168">
    <property type="term" value="F:methyltransferase activity"/>
    <property type="evidence" value="ECO:0007669"/>
    <property type="project" value="UniProtKB-KW"/>
</dbReference>
<dbReference type="PANTHER" id="PTHR48014">
    <property type="entry name" value="SERINE/THREONINE-PROTEIN KINASE FRAY2"/>
    <property type="match status" value="1"/>
</dbReference>
<dbReference type="PROSITE" id="PS51686">
    <property type="entry name" value="SAM_MT_RSMB_NOP"/>
    <property type="match status" value="1"/>
</dbReference>
<evidence type="ECO:0000259" key="8">
    <source>
        <dbReference type="PROSITE" id="PS50011"/>
    </source>
</evidence>
<feature type="domain" description="Protein kinase" evidence="8">
    <location>
        <begin position="21"/>
        <end position="297"/>
    </location>
</feature>
<keyword evidence="11" id="KW-1185">Reference proteome</keyword>
<dbReference type="InterPro" id="IPR001678">
    <property type="entry name" value="MeTrfase_RsmB-F_NOP2_dom"/>
</dbReference>
<accession>A0A5J5A4F0</accession>
<comment type="caution">
    <text evidence="6">Lacks conserved residue(s) required for the propagation of feature annotation.</text>
</comment>
<organism evidence="10 11">
    <name type="scientific">Nyssa sinensis</name>
    <dbReference type="NCBI Taxonomy" id="561372"/>
    <lineage>
        <taxon>Eukaryota</taxon>
        <taxon>Viridiplantae</taxon>
        <taxon>Streptophyta</taxon>
        <taxon>Embryophyta</taxon>
        <taxon>Tracheophyta</taxon>
        <taxon>Spermatophyta</taxon>
        <taxon>Magnoliopsida</taxon>
        <taxon>eudicotyledons</taxon>
        <taxon>Gunneridae</taxon>
        <taxon>Pentapetalae</taxon>
        <taxon>asterids</taxon>
        <taxon>Cornales</taxon>
        <taxon>Nyssaceae</taxon>
        <taxon>Nyssa</taxon>
    </lineage>
</organism>
<gene>
    <name evidence="10" type="ORF">F0562_007242</name>
</gene>
<dbReference type="EMBL" id="CM018046">
    <property type="protein sequence ID" value="KAA8525340.1"/>
    <property type="molecule type" value="Genomic_DNA"/>
</dbReference>
<dbReference type="Gene3D" id="3.40.50.150">
    <property type="entry name" value="Vaccinia Virus protein VP39"/>
    <property type="match status" value="1"/>
</dbReference>
<dbReference type="GO" id="GO:0004672">
    <property type="term" value="F:protein kinase activity"/>
    <property type="evidence" value="ECO:0007669"/>
    <property type="project" value="InterPro"/>
</dbReference>
<dbReference type="InterPro" id="IPR011009">
    <property type="entry name" value="Kinase-like_dom_sf"/>
</dbReference>
<evidence type="ECO:0000256" key="5">
    <source>
        <dbReference type="ARBA" id="ARBA00022884"/>
    </source>
</evidence>
<evidence type="ECO:0000313" key="11">
    <source>
        <dbReference type="Proteomes" id="UP000325577"/>
    </source>
</evidence>
<feature type="compositionally biased region" description="Polar residues" evidence="7">
    <location>
        <begin position="392"/>
        <end position="405"/>
    </location>
</feature>
<evidence type="ECO:0000313" key="10">
    <source>
        <dbReference type="EMBL" id="KAA8525340.1"/>
    </source>
</evidence>
<evidence type="ECO:0000256" key="7">
    <source>
        <dbReference type="SAM" id="MobiDB-lite"/>
    </source>
</evidence>
<evidence type="ECO:0008006" key="12">
    <source>
        <dbReference type="Google" id="ProtNLM"/>
    </source>
</evidence>